<evidence type="ECO:0000313" key="1">
    <source>
        <dbReference type="EMBL" id="KDO49035.1"/>
    </source>
</evidence>
<dbReference type="EMBL" id="KK785124">
    <property type="protein sequence ID" value="KDO49036.1"/>
    <property type="molecule type" value="Genomic_DNA"/>
</dbReference>
<feature type="non-terminal residue" evidence="1">
    <location>
        <position position="41"/>
    </location>
</feature>
<keyword evidence="2" id="KW-1185">Reference proteome</keyword>
<proteinExistence type="predicted"/>
<dbReference type="Proteomes" id="UP000027120">
    <property type="component" value="Unassembled WGS sequence"/>
</dbReference>
<organism evidence="1 2">
    <name type="scientific">Citrus sinensis</name>
    <name type="common">Sweet orange</name>
    <name type="synonym">Citrus aurantium var. sinensis</name>
    <dbReference type="NCBI Taxonomy" id="2711"/>
    <lineage>
        <taxon>Eukaryota</taxon>
        <taxon>Viridiplantae</taxon>
        <taxon>Streptophyta</taxon>
        <taxon>Embryophyta</taxon>
        <taxon>Tracheophyta</taxon>
        <taxon>Spermatophyta</taxon>
        <taxon>Magnoliopsida</taxon>
        <taxon>eudicotyledons</taxon>
        <taxon>Gunneridae</taxon>
        <taxon>Pentapetalae</taxon>
        <taxon>rosids</taxon>
        <taxon>malvids</taxon>
        <taxon>Sapindales</taxon>
        <taxon>Rutaceae</taxon>
        <taxon>Aurantioideae</taxon>
        <taxon>Citrus</taxon>
    </lineage>
</organism>
<reference evidence="1 2" key="1">
    <citation type="submission" date="2014-04" db="EMBL/GenBank/DDBJ databases">
        <authorList>
            <consortium name="International Citrus Genome Consortium"/>
            <person name="Gmitter F."/>
            <person name="Chen C."/>
            <person name="Farmerie W."/>
            <person name="Harkins T."/>
            <person name="Desany B."/>
            <person name="Mohiuddin M."/>
            <person name="Kodira C."/>
            <person name="Borodovsky M."/>
            <person name="Lomsadze A."/>
            <person name="Burns P."/>
            <person name="Jenkins J."/>
            <person name="Prochnik S."/>
            <person name="Shu S."/>
            <person name="Chapman J."/>
            <person name="Pitluck S."/>
            <person name="Schmutz J."/>
            <person name="Rokhsar D."/>
        </authorList>
    </citation>
    <scope>NUCLEOTIDE SEQUENCE</scope>
</reference>
<protein>
    <submittedName>
        <fullName evidence="1">Uncharacterized protein</fullName>
    </submittedName>
</protein>
<name>A0A067E577_CITSI</name>
<dbReference type="EMBL" id="KK785124">
    <property type="protein sequence ID" value="KDO49035.1"/>
    <property type="molecule type" value="Genomic_DNA"/>
</dbReference>
<evidence type="ECO:0000313" key="2">
    <source>
        <dbReference type="Proteomes" id="UP000027120"/>
    </source>
</evidence>
<dbReference type="STRING" id="2711.A0A067E577"/>
<accession>A0A067E577</accession>
<sequence>MMSSAPDIADILDKSRELDRLRKEQEDVLLEINKMHKKLHN</sequence>
<dbReference type="AlphaFoldDB" id="A0A067E577"/>
<gene>
    <name evidence="1" type="ORF">CISIN_1g0242721mg</name>
</gene>